<evidence type="ECO:0000313" key="2">
    <source>
        <dbReference type="Proteomes" id="UP000887116"/>
    </source>
</evidence>
<protein>
    <submittedName>
        <fullName evidence="1">Uncharacterized protein</fullName>
    </submittedName>
</protein>
<comment type="caution">
    <text evidence="1">The sequence shown here is derived from an EMBL/GenBank/DDBJ whole genome shotgun (WGS) entry which is preliminary data.</text>
</comment>
<dbReference type="Proteomes" id="UP000887116">
    <property type="component" value="Unassembled WGS sequence"/>
</dbReference>
<gene>
    <name evidence="1" type="ORF">TNCT_718741</name>
</gene>
<accession>A0A8X6LC14</accession>
<reference evidence="1" key="1">
    <citation type="submission" date="2020-07" db="EMBL/GenBank/DDBJ databases">
        <title>Multicomponent nature underlies the extraordinary mechanical properties of spider dragline silk.</title>
        <authorList>
            <person name="Kono N."/>
            <person name="Nakamura H."/>
            <person name="Mori M."/>
            <person name="Yoshida Y."/>
            <person name="Ohtoshi R."/>
            <person name="Malay A.D."/>
            <person name="Moran D.A.P."/>
            <person name="Tomita M."/>
            <person name="Numata K."/>
            <person name="Arakawa K."/>
        </authorList>
    </citation>
    <scope>NUCLEOTIDE SEQUENCE</scope>
</reference>
<name>A0A8X6LC14_TRICU</name>
<organism evidence="1 2">
    <name type="scientific">Trichonephila clavata</name>
    <name type="common">Joro spider</name>
    <name type="synonym">Nephila clavata</name>
    <dbReference type="NCBI Taxonomy" id="2740835"/>
    <lineage>
        <taxon>Eukaryota</taxon>
        <taxon>Metazoa</taxon>
        <taxon>Ecdysozoa</taxon>
        <taxon>Arthropoda</taxon>
        <taxon>Chelicerata</taxon>
        <taxon>Arachnida</taxon>
        <taxon>Araneae</taxon>
        <taxon>Araneomorphae</taxon>
        <taxon>Entelegynae</taxon>
        <taxon>Araneoidea</taxon>
        <taxon>Nephilidae</taxon>
        <taxon>Trichonephila</taxon>
    </lineage>
</organism>
<evidence type="ECO:0000313" key="1">
    <source>
        <dbReference type="EMBL" id="GFR01554.1"/>
    </source>
</evidence>
<dbReference type="AlphaFoldDB" id="A0A8X6LC14"/>
<sequence>MYAPIVNEACHQLVLPTPRGMGTFLPITKPLTFKSGQITLLEGDRVGRVDIRKGRKKSEEFLEKFEWRSITSLNRKSAKNIHPKKPIKDHEILHFQPSTIGQGLAYYKDTRPNSQTLRRSWRSLDMEMLILWQGEGKEPSVTEEQHAK</sequence>
<proteinExistence type="predicted"/>
<keyword evidence="2" id="KW-1185">Reference proteome</keyword>
<dbReference type="EMBL" id="BMAO01005454">
    <property type="protein sequence ID" value="GFR01554.1"/>
    <property type="molecule type" value="Genomic_DNA"/>
</dbReference>